<dbReference type="Proteomes" id="UP000438914">
    <property type="component" value="Unassembled WGS sequence"/>
</dbReference>
<dbReference type="RefSeq" id="WP_154533768.1">
    <property type="nucleotide sequence ID" value="NZ_VUNG01000010.1"/>
</dbReference>
<feature type="coiled-coil region" evidence="1">
    <location>
        <begin position="8"/>
        <end position="63"/>
    </location>
</feature>
<comment type="caution">
    <text evidence="2">The sequence shown here is derived from an EMBL/GenBank/DDBJ whole genome shotgun (WGS) entry which is preliminary data.</text>
</comment>
<dbReference type="AlphaFoldDB" id="A0A7K0KE39"/>
<evidence type="ECO:0000313" key="3">
    <source>
        <dbReference type="Proteomes" id="UP000438914"/>
    </source>
</evidence>
<protein>
    <submittedName>
        <fullName evidence="2">Uncharacterized protein</fullName>
    </submittedName>
</protein>
<reference evidence="2 3" key="1">
    <citation type="submission" date="2019-08" db="EMBL/GenBank/DDBJ databases">
        <title>In-depth cultivation of the pig gut microbiome towards novel bacterial diversity and tailored functional studies.</title>
        <authorList>
            <person name="Wylensek D."/>
            <person name="Hitch T.C.A."/>
            <person name="Clavel T."/>
        </authorList>
    </citation>
    <scope>NUCLEOTIDE SEQUENCE [LARGE SCALE GENOMIC DNA]</scope>
    <source>
        <strain evidence="2 3">LKV-178-WT-2A</strain>
    </source>
</reference>
<dbReference type="EMBL" id="VUNG01000010">
    <property type="protein sequence ID" value="MST84186.1"/>
    <property type="molecule type" value="Genomic_DNA"/>
</dbReference>
<sequence length="105" mass="12143">MDANEKIINTFVTRVRQLMLQYEELKKENARLLTVIDDRDASISVLQEQLKKAESDYQTLKTARMLQVSDMDMSRAKKSLSALIRDVNKCITMLSSESSDNDRRN</sequence>
<name>A0A7K0KE39_9BACT</name>
<organism evidence="2 3">
    <name type="scientific">Hallella mizrahii</name>
    <dbReference type="NCBI Taxonomy" id="2606637"/>
    <lineage>
        <taxon>Bacteria</taxon>
        <taxon>Pseudomonadati</taxon>
        <taxon>Bacteroidota</taxon>
        <taxon>Bacteroidia</taxon>
        <taxon>Bacteroidales</taxon>
        <taxon>Prevotellaceae</taxon>
        <taxon>Hallella</taxon>
    </lineage>
</organism>
<gene>
    <name evidence="2" type="ORF">FYJ73_05815</name>
</gene>
<evidence type="ECO:0000256" key="1">
    <source>
        <dbReference type="SAM" id="Coils"/>
    </source>
</evidence>
<proteinExistence type="predicted"/>
<keyword evidence="3" id="KW-1185">Reference proteome</keyword>
<accession>A0A7K0KE39</accession>
<evidence type="ECO:0000313" key="2">
    <source>
        <dbReference type="EMBL" id="MST84186.1"/>
    </source>
</evidence>
<keyword evidence="1" id="KW-0175">Coiled coil</keyword>